<feature type="domain" description="GH16" evidence="2">
    <location>
        <begin position="42"/>
        <end position="290"/>
    </location>
</feature>
<dbReference type="GO" id="GO:0016787">
    <property type="term" value="F:hydrolase activity"/>
    <property type="evidence" value="ECO:0007669"/>
    <property type="project" value="UniProtKB-KW"/>
</dbReference>
<comment type="caution">
    <text evidence="3">The sequence shown here is derived from an EMBL/GenBank/DDBJ whole genome shotgun (WGS) entry which is preliminary data.</text>
</comment>
<comment type="similarity">
    <text evidence="1">Belongs to the glycosyl hydrolase 16 family.</text>
</comment>
<dbReference type="PANTHER" id="PTHR10963">
    <property type="entry name" value="GLYCOSYL HYDROLASE-RELATED"/>
    <property type="match status" value="1"/>
</dbReference>
<accession>A0ABT0AI25</accession>
<dbReference type="Pfam" id="PF00722">
    <property type="entry name" value="Glyco_hydro_16"/>
    <property type="match status" value="1"/>
</dbReference>
<name>A0ABT0AI25_9SPHN</name>
<sequence length="293" mass="32362">MMEVLAKANPARGVRHRRFELGGLVILLTGAFLVAGAGRGEVTAGTAPQLGEALAIERFTLTFEENFDELDVSAWGPGTRWIAHTPWAGDFGDAVFRDPQPDGPFHVEAGMLTIEMRERDGRWESGLLSAADSASRGFLQSGGYFEMRARLPGGPGVWPAFWLGSNAQGGRPNPEIDVLEYYGQFPDAYLATTHVWQDGKSQAGETYRVDVPAHSLEREFHTFGVAIDRDFVTFYLDRKVVASEPTRAEYLQPMFPMVNLAAGGGWPIEGMKSPSRMQVDYVRVYRAKDEARS</sequence>
<dbReference type="Proteomes" id="UP001162802">
    <property type="component" value="Unassembled WGS sequence"/>
</dbReference>
<proteinExistence type="inferred from homology"/>
<dbReference type="InterPro" id="IPR050546">
    <property type="entry name" value="Glycosyl_Hydrlase_16"/>
</dbReference>
<dbReference type="SUPFAM" id="SSF49899">
    <property type="entry name" value="Concanavalin A-like lectins/glucanases"/>
    <property type="match status" value="1"/>
</dbReference>
<gene>
    <name evidence="3" type="ORF">MTR65_19440</name>
</gene>
<organism evidence="3 4">
    <name type="scientific">Novosphingobium mangrovi</name>
    <name type="common">ex Hu et al. 2023</name>
    <dbReference type="NCBI Taxonomy" id="2930094"/>
    <lineage>
        <taxon>Bacteria</taxon>
        <taxon>Pseudomonadati</taxon>
        <taxon>Pseudomonadota</taxon>
        <taxon>Alphaproteobacteria</taxon>
        <taxon>Sphingomonadales</taxon>
        <taxon>Sphingomonadaceae</taxon>
        <taxon>Novosphingobium</taxon>
    </lineage>
</organism>
<dbReference type="InterPro" id="IPR013320">
    <property type="entry name" value="ConA-like_dom_sf"/>
</dbReference>
<dbReference type="CDD" id="cd08023">
    <property type="entry name" value="GH16_laminarinase_like"/>
    <property type="match status" value="1"/>
</dbReference>
<evidence type="ECO:0000259" key="2">
    <source>
        <dbReference type="PROSITE" id="PS51762"/>
    </source>
</evidence>
<evidence type="ECO:0000313" key="3">
    <source>
        <dbReference type="EMBL" id="MCJ1962864.1"/>
    </source>
</evidence>
<dbReference type="EMBL" id="JALHAT010000068">
    <property type="protein sequence ID" value="MCJ1962864.1"/>
    <property type="molecule type" value="Genomic_DNA"/>
</dbReference>
<evidence type="ECO:0000256" key="1">
    <source>
        <dbReference type="ARBA" id="ARBA00006865"/>
    </source>
</evidence>
<keyword evidence="4" id="KW-1185">Reference proteome</keyword>
<dbReference type="InterPro" id="IPR000757">
    <property type="entry name" value="Beta-glucanase-like"/>
</dbReference>
<protein>
    <submittedName>
        <fullName evidence="3">Glycoside hydrolase family 16 protein</fullName>
    </submittedName>
</protein>
<reference evidence="3" key="1">
    <citation type="submission" date="2022-03" db="EMBL/GenBank/DDBJ databases">
        <title>Identification of a novel bacterium isolated from mangrove sediments.</title>
        <authorList>
            <person name="Pan X."/>
        </authorList>
    </citation>
    <scope>NUCLEOTIDE SEQUENCE</scope>
    <source>
        <strain evidence="3">B2637</strain>
    </source>
</reference>
<keyword evidence="3" id="KW-0378">Hydrolase</keyword>
<dbReference type="PANTHER" id="PTHR10963:SF55">
    <property type="entry name" value="GLYCOSIDE HYDROLASE FAMILY 16 PROTEIN"/>
    <property type="match status" value="1"/>
</dbReference>
<evidence type="ECO:0000313" key="4">
    <source>
        <dbReference type="Proteomes" id="UP001162802"/>
    </source>
</evidence>
<dbReference type="PROSITE" id="PS51762">
    <property type="entry name" value="GH16_2"/>
    <property type="match status" value="1"/>
</dbReference>
<dbReference type="RefSeq" id="WP_243803123.1">
    <property type="nucleotide sequence ID" value="NZ_JALHAT010000068.1"/>
</dbReference>
<dbReference type="Gene3D" id="2.60.120.200">
    <property type="match status" value="1"/>
</dbReference>